<dbReference type="AlphaFoldDB" id="A0A1Y0IBV2"/>
<keyword evidence="2" id="KW-0378">Hydrolase</keyword>
<evidence type="ECO:0000313" key="3">
    <source>
        <dbReference type="Proteomes" id="UP000196027"/>
    </source>
</evidence>
<proteinExistence type="predicted"/>
<dbReference type="InterPro" id="IPR000073">
    <property type="entry name" value="AB_hydrolase_1"/>
</dbReference>
<dbReference type="PANTHER" id="PTHR43798">
    <property type="entry name" value="MONOACYLGLYCEROL LIPASE"/>
    <property type="match status" value="1"/>
</dbReference>
<accession>A0A1Y0IBV2</accession>
<dbReference type="GO" id="GO:0016020">
    <property type="term" value="C:membrane"/>
    <property type="evidence" value="ECO:0007669"/>
    <property type="project" value="TreeGrafter"/>
</dbReference>
<dbReference type="KEGG" id="ome:OLMES_4003"/>
<protein>
    <submittedName>
        <fullName evidence="2">Alpha/beta hydrolase fold protein</fullName>
    </submittedName>
</protein>
<dbReference type="InterPro" id="IPR029058">
    <property type="entry name" value="AB_hydrolase_fold"/>
</dbReference>
<name>A0A1Y0IBV2_9GAMM</name>
<reference evidence="2 3" key="1">
    <citation type="submission" date="2017-05" db="EMBL/GenBank/DDBJ databases">
        <title>Genomic insights into alkan degradation activity of Oleiphilus messinensis.</title>
        <authorList>
            <person name="Kozyavkin S.A."/>
            <person name="Slesarev A.I."/>
            <person name="Golyshin P.N."/>
            <person name="Korzhenkov A."/>
            <person name="Golyshina O.N."/>
            <person name="Toshchakov S.V."/>
        </authorList>
    </citation>
    <scope>NUCLEOTIDE SEQUENCE [LARGE SCALE GENOMIC DNA]</scope>
    <source>
        <strain evidence="2 3">ME102</strain>
    </source>
</reference>
<dbReference type="InterPro" id="IPR000639">
    <property type="entry name" value="Epox_hydrolase-like"/>
</dbReference>
<dbReference type="GO" id="GO:0016787">
    <property type="term" value="F:hydrolase activity"/>
    <property type="evidence" value="ECO:0007669"/>
    <property type="project" value="UniProtKB-KW"/>
</dbReference>
<dbReference type="PRINTS" id="PR00412">
    <property type="entry name" value="EPOXHYDRLASE"/>
</dbReference>
<feature type="domain" description="AB hydrolase-1" evidence="1">
    <location>
        <begin position="67"/>
        <end position="307"/>
    </location>
</feature>
<dbReference type="EMBL" id="CP021425">
    <property type="protein sequence ID" value="ARU58022.1"/>
    <property type="molecule type" value="Genomic_DNA"/>
</dbReference>
<dbReference type="InterPro" id="IPR050266">
    <property type="entry name" value="AB_hydrolase_sf"/>
</dbReference>
<keyword evidence="3" id="KW-1185">Reference proteome</keyword>
<dbReference type="Gene3D" id="3.40.50.1820">
    <property type="entry name" value="alpha/beta hydrolase"/>
    <property type="match status" value="1"/>
</dbReference>
<dbReference type="PRINTS" id="PR00111">
    <property type="entry name" value="ABHYDROLASE"/>
</dbReference>
<organism evidence="2 3">
    <name type="scientific">Oleiphilus messinensis</name>
    <dbReference type="NCBI Taxonomy" id="141451"/>
    <lineage>
        <taxon>Bacteria</taxon>
        <taxon>Pseudomonadati</taxon>
        <taxon>Pseudomonadota</taxon>
        <taxon>Gammaproteobacteria</taxon>
        <taxon>Oceanospirillales</taxon>
        <taxon>Oleiphilaceae</taxon>
        <taxon>Oleiphilus</taxon>
    </lineage>
</organism>
<sequence>MKSIKRLSLFGSGIIALICLVFAIAHATRDHEALTLDQSQRENIGGDYISIPQGVVHYEFSANGTGPVIVLVHGFSVPSYVWEPTFNTLKANGFRVLRFDLFGRGFSDRPDLEYVMDDYVAQLHALLQALKIEKTVQLVGLSMGGAVVTHFTNRYPEKVERLSLIAPLIRTPDRPELLPLMVPVLGDWLADVLMVPTLRKGVSKAVYDPSTFPDWERRLNPQTQYAGYTHAILNTARQLRGQDFSAQYFTMLDLQKPVQLIWGENDQTLPYSDHTVITDYASKPGQRAKIDFRPIPKSGHLPHWEHPELVGRALIEFLRPEE</sequence>
<gene>
    <name evidence="2" type="ORF">OLMES_4003</name>
</gene>
<dbReference type="Pfam" id="PF00561">
    <property type="entry name" value="Abhydrolase_1"/>
    <property type="match status" value="1"/>
</dbReference>
<dbReference type="SUPFAM" id="SSF53474">
    <property type="entry name" value="alpha/beta-Hydrolases"/>
    <property type="match status" value="1"/>
</dbReference>
<evidence type="ECO:0000259" key="1">
    <source>
        <dbReference type="Pfam" id="PF00561"/>
    </source>
</evidence>
<dbReference type="PANTHER" id="PTHR43798:SF33">
    <property type="entry name" value="HYDROLASE, PUTATIVE (AFU_ORTHOLOGUE AFUA_2G14860)-RELATED"/>
    <property type="match status" value="1"/>
</dbReference>
<evidence type="ECO:0000313" key="2">
    <source>
        <dbReference type="EMBL" id="ARU58022.1"/>
    </source>
</evidence>
<dbReference type="Proteomes" id="UP000196027">
    <property type="component" value="Chromosome"/>
</dbReference>